<gene>
    <name evidence="2" type="ORF">FBFR_15335</name>
</gene>
<accession>A0A167U8A2</accession>
<protein>
    <submittedName>
        <fullName evidence="2">Uncharacterized protein</fullName>
    </submittedName>
</protein>
<evidence type="ECO:0000313" key="2">
    <source>
        <dbReference type="EMBL" id="OAB25352.1"/>
    </source>
</evidence>
<dbReference type="STRING" id="249352.SAMN05444395_10910"/>
<keyword evidence="1" id="KW-0812">Transmembrane</keyword>
<keyword evidence="1" id="KW-0472">Membrane</keyword>
<dbReference type="EMBL" id="LVJE01000047">
    <property type="protein sequence ID" value="OAB25352.1"/>
    <property type="molecule type" value="Genomic_DNA"/>
</dbReference>
<reference evidence="2 3" key="1">
    <citation type="submission" date="2016-03" db="EMBL/GenBank/DDBJ databases">
        <title>Draft genome sequence of Flavobacterium fryxellicola DSM 16209.</title>
        <authorList>
            <person name="Shin S.-K."/>
            <person name="Yi H."/>
        </authorList>
    </citation>
    <scope>NUCLEOTIDE SEQUENCE [LARGE SCALE GENOMIC DNA]</scope>
    <source>
        <strain evidence="2 3">DSM 16209</strain>
    </source>
</reference>
<sequence length="112" mass="12636">MSNKIIVMQVFPYYFFIFLGICVLSFSNIAAQTNNKPTTYYVALNGSDSNSGTKLNLPLAKTMNEWSDYSKKFFQPTISDVEVTNGTCKITFYVSGSANDYALIDDVCLFRY</sequence>
<name>A0A167U8A2_9FLAO</name>
<evidence type="ECO:0000256" key="1">
    <source>
        <dbReference type="SAM" id="Phobius"/>
    </source>
</evidence>
<organism evidence="2 3">
    <name type="scientific">Flavobacterium fryxellicola</name>
    <dbReference type="NCBI Taxonomy" id="249352"/>
    <lineage>
        <taxon>Bacteria</taxon>
        <taxon>Pseudomonadati</taxon>
        <taxon>Bacteroidota</taxon>
        <taxon>Flavobacteriia</taxon>
        <taxon>Flavobacteriales</taxon>
        <taxon>Flavobacteriaceae</taxon>
        <taxon>Flavobacterium</taxon>
    </lineage>
</organism>
<proteinExistence type="predicted"/>
<comment type="caution">
    <text evidence="2">The sequence shown here is derived from an EMBL/GenBank/DDBJ whole genome shotgun (WGS) entry which is preliminary data.</text>
</comment>
<keyword evidence="1" id="KW-1133">Transmembrane helix</keyword>
<feature type="transmembrane region" description="Helical" evidence="1">
    <location>
        <begin position="12"/>
        <end position="31"/>
    </location>
</feature>
<dbReference type="Proteomes" id="UP000077164">
    <property type="component" value="Unassembled WGS sequence"/>
</dbReference>
<dbReference type="AlphaFoldDB" id="A0A167U8A2"/>
<keyword evidence="3" id="KW-1185">Reference proteome</keyword>
<evidence type="ECO:0000313" key="3">
    <source>
        <dbReference type="Proteomes" id="UP000077164"/>
    </source>
</evidence>
<dbReference type="Gene3D" id="2.60.120.260">
    <property type="entry name" value="Galactose-binding domain-like"/>
    <property type="match status" value="1"/>
</dbReference>